<proteinExistence type="predicted"/>
<protein>
    <submittedName>
        <fullName evidence="1">Uncharacterized protein</fullName>
    </submittedName>
</protein>
<sequence>MYCYNTSIQVDSVDKTCTDIGCWILCILDMFNYTGTHIL</sequence>
<dbReference type="AlphaFoldDB" id="A0A0E9WAD7"/>
<accession>A0A0E9WAD7</accession>
<reference evidence="1" key="2">
    <citation type="journal article" date="2015" name="Fish Shellfish Immunol.">
        <title>Early steps in the European eel (Anguilla anguilla)-Vibrio vulnificus interaction in the gills: Role of the RtxA13 toxin.</title>
        <authorList>
            <person name="Callol A."/>
            <person name="Pajuelo D."/>
            <person name="Ebbesson L."/>
            <person name="Teles M."/>
            <person name="MacKenzie S."/>
            <person name="Amaro C."/>
        </authorList>
    </citation>
    <scope>NUCLEOTIDE SEQUENCE</scope>
</reference>
<name>A0A0E9WAD7_ANGAN</name>
<evidence type="ECO:0000313" key="1">
    <source>
        <dbReference type="EMBL" id="JAH87241.1"/>
    </source>
</evidence>
<dbReference type="EMBL" id="GBXM01021336">
    <property type="protein sequence ID" value="JAH87241.1"/>
    <property type="molecule type" value="Transcribed_RNA"/>
</dbReference>
<reference evidence="1" key="1">
    <citation type="submission" date="2014-11" db="EMBL/GenBank/DDBJ databases">
        <authorList>
            <person name="Amaro Gonzalez C."/>
        </authorList>
    </citation>
    <scope>NUCLEOTIDE SEQUENCE</scope>
</reference>
<organism evidence="1">
    <name type="scientific">Anguilla anguilla</name>
    <name type="common">European freshwater eel</name>
    <name type="synonym">Muraena anguilla</name>
    <dbReference type="NCBI Taxonomy" id="7936"/>
    <lineage>
        <taxon>Eukaryota</taxon>
        <taxon>Metazoa</taxon>
        <taxon>Chordata</taxon>
        <taxon>Craniata</taxon>
        <taxon>Vertebrata</taxon>
        <taxon>Euteleostomi</taxon>
        <taxon>Actinopterygii</taxon>
        <taxon>Neopterygii</taxon>
        <taxon>Teleostei</taxon>
        <taxon>Anguilliformes</taxon>
        <taxon>Anguillidae</taxon>
        <taxon>Anguilla</taxon>
    </lineage>
</organism>